<dbReference type="InterPro" id="IPR028842">
    <property type="entry name" value="Afadin"/>
</dbReference>
<dbReference type="GO" id="GO:0005912">
    <property type="term" value="C:adherens junction"/>
    <property type="evidence" value="ECO:0007669"/>
    <property type="project" value="TreeGrafter"/>
</dbReference>
<dbReference type="SMART" id="SM01132">
    <property type="entry name" value="DIL"/>
    <property type="match status" value="1"/>
</dbReference>
<dbReference type="VEuPathDB" id="VectorBase:LLONM1_009287"/>
<dbReference type="AlphaFoldDB" id="A0A1B0FUX0"/>
<dbReference type="PANTHER" id="PTHR10398:SF2">
    <property type="entry name" value="AFADIN"/>
    <property type="match status" value="1"/>
</dbReference>
<feature type="domain" description="PDZ" evidence="1">
    <location>
        <begin position="306"/>
        <end position="370"/>
    </location>
</feature>
<dbReference type="PROSITE" id="PS50106">
    <property type="entry name" value="PDZ"/>
    <property type="match status" value="1"/>
</dbReference>
<dbReference type="PROSITE" id="PS51126">
    <property type="entry name" value="DILUTE"/>
    <property type="match status" value="1"/>
</dbReference>
<dbReference type="EMBL" id="AJWK01006355">
    <property type="status" value="NOT_ANNOTATED_CDS"/>
    <property type="molecule type" value="Genomic_DNA"/>
</dbReference>
<dbReference type="EMBL" id="AJWK01006354">
    <property type="status" value="NOT_ANNOTATED_CDS"/>
    <property type="molecule type" value="Genomic_DNA"/>
</dbReference>
<dbReference type="InterPro" id="IPR036034">
    <property type="entry name" value="PDZ_sf"/>
</dbReference>
<proteinExistence type="predicted"/>
<dbReference type="Pfam" id="PF01843">
    <property type="entry name" value="DIL"/>
    <property type="match status" value="1"/>
</dbReference>
<dbReference type="GO" id="GO:0032880">
    <property type="term" value="P:regulation of protein localization"/>
    <property type="evidence" value="ECO:0007669"/>
    <property type="project" value="TreeGrafter"/>
</dbReference>
<evidence type="ECO:0000259" key="1">
    <source>
        <dbReference type="PROSITE" id="PS50106"/>
    </source>
</evidence>
<protein>
    <recommendedName>
        <fullName evidence="5">PDZ domain-containing protein</fullName>
    </recommendedName>
</protein>
<dbReference type="SUPFAM" id="SSF50156">
    <property type="entry name" value="PDZ domain-like"/>
    <property type="match status" value="1"/>
</dbReference>
<reference evidence="3" key="1">
    <citation type="submission" date="2020-05" db="UniProtKB">
        <authorList>
            <consortium name="EnsemblMetazoa"/>
        </authorList>
    </citation>
    <scope>IDENTIFICATION</scope>
    <source>
        <strain evidence="3">Jacobina</strain>
    </source>
</reference>
<sequence>MIYTCVQEQYTDPKVVSFWMANSSEFLHFLKSDRHISAFSLQAQEVLAETVQSAFRHLVNSFQNIDHDSAAGLVLTVLGADMALLRRCRVNAALTIQLFSQLFHYINVVCFNKIVTTPQMCNAAWGKVVSDRLQLLELWAERLGLELAADCHLAKINQCAQFLQAPKTTVAEVQQLAHSCFRLNSIQMKALLSQEPIPLSLVDTALRMAESVADELTLADGREVRLEESTDTQLALLLPEDGFSCDVVRGIPAGLVDFLTPLQNAGMCRLAAQPTSIGLWTVYMHQYNQRSPSAMSTKMPQPDIQVIKLHKNTNGMGLSIVAAKGAGQERLGIYIKSVVPGGAADADGRLQAGDQLLRVDGQSLIGITQE</sequence>
<dbReference type="Gene3D" id="2.30.42.10">
    <property type="match status" value="1"/>
</dbReference>
<accession>A0A1B0FUX0</accession>
<feature type="domain" description="Dilute" evidence="2">
    <location>
        <begin position="1"/>
        <end position="211"/>
    </location>
</feature>
<keyword evidence="4" id="KW-1185">Reference proteome</keyword>
<dbReference type="PANTHER" id="PTHR10398">
    <property type="entry name" value="AFADIN"/>
    <property type="match status" value="1"/>
</dbReference>
<dbReference type="InterPro" id="IPR001478">
    <property type="entry name" value="PDZ"/>
</dbReference>
<dbReference type="Proteomes" id="UP000092461">
    <property type="component" value="Unassembled WGS sequence"/>
</dbReference>
<evidence type="ECO:0008006" key="5">
    <source>
        <dbReference type="Google" id="ProtNLM"/>
    </source>
</evidence>
<dbReference type="VEuPathDB" id="VectorBase:LLOJ001897"/>
<organism evidence="3 4">
    <name type="scientific">Lutzomyia longipalpis</name>
    <name type="common">Sand fly</name>
    <dbReference type="NCBI Taxonomy" id="7200"/>
    <lineage>
        <taxon>Eukaryota</taxon>
        <taxon>Metazoa</taxon>
        <taxon>Ecdysozoa</taxon>
        <taxon>Arthropoda</taxon>
        <taxon>Hexapoda</taxon>
        <taxon>Insecta</taxon>
        <taxon>Pterygota</taxon>
        <taxon>Neoptera</taxon>
        <taxon>Endopterygota</taxon>
        <taxon>Diptera</taxon>
        <taxon>Nematocera</taxon>
        <taxon>Psychodoidea</taxon>
        <taxon>Psychodidae</taxon>
        <taxon>Lutzomyia</taxon>
        <taxon>Lutzomyia</taxon>
    </lineage>
</organism>
<dbReference type="GO" id="GO:0050839">
    <property type="term" value="F:cell adhesion molecule binding"/>
    <property type="evidence" value="ECO:0007669"/>
    <property type="project" value="TreeGrafter"/>
</dbReference>
<dbReference type="Pfam" id="PF00595">
    <property type="entry name" value="PDZ"/>
    <property type="match status" value="1"/>
</dbReference>
<name>A0A1B0FUX0_LUTLO</name>
<dbReference type="EnsemblMetazoa" id="LLOJ001897-RA">
    <property type="protein sequence ID" value="LLOJ001897-PA"/>
    <property type="gene ID" value="LLOJ001897"/>
</dbReference>
<evidence type="ECO:0000259" key="2">
    <source>
        <dbReference type="PROSITE" id="PS51126"/>
    </source>
</evidence>
<evidence type="ECO:0000313" key="3">
    <source>
        <dbReference type="EnsemblMetazoa" id="LLOJ001897-PA"/>
    </source>
</evidence>
<dbReference type="SMART" id="SM00228">
    <property type="entry name" value="PDZ"/>
    <property type="match status" value="1"/>
</dbReference>
<evidence type="ECO:0000313" key="4">
    <source>
        <dbReference type="Proteomes" id="UP000092461"/>
    </source>
</evidence>
<dbReference type="InterPro" id="IPR002710">
    <property type="entry name" value="Dilute_dom"/>
</dbReference>